<keyword evidence="19" id="KW-1185">Reference proteome</keyword>
<dbReference type="InterPro" id="IPR036249">
    <property type="entry name" value="Thioredoxin-like_sf"/>
</dbReference>
<protein>
    <recommendedName>
        <fullName evidence="1">thioredoxin-dependent peroxiredoxin</fullName>
        <ecNumber evidence="1">1.11.1.24</ecNumber>
    </recommendedName>
    <alternativeName>
        <fullName evidence="11">Thioredoxin peroxidase</fullName>
    </alternativeName>
    <alternativeName>
        <fullName evidence="13">Thioredoxin-dependent peroxiredoxin Q</fullName>
    </alternativeName>
</protein>
<dbReference type="PANTHER" id="PTHR42801:SF4">
    <property type="entry name" value="AHPC_TSA FAMILY PROTEIN"/>
    <property type="match status" value="1"/>
</dbReference>
<evidence type="ECO:0000256" key="8">
    <source>
        <dbReference type="ARBA" id="ARBA00023078"/>
    </source>
</evidence>
<comment type="subcellular location">
    <subcellularLocation>
        <location evidence="14">Plastid</location>
        <location evidence="14">Chloroplast thylakoid</location>
    </subcellularLocation>
</comment>
<evidence type="ECO:0000256" key="9">
    <source>
        <dbReference type="ARBA" id="ARBA00023157"/>
    </source>
</evidence>
<dbReference type="InterPro" id="IPR050924">
    <property type="entry name" value="Peroxiredoxin_BCP/PrxQ"/>
</dbReference>
<keyword evidence="3" id="KW-0575">Peroxidase</keyword>
<evidence type="ECO:0000256" key="3">
    <source>
        <dbReference type="ARBA" id="ARBA00022559"/>
    </source>
</evidence>
<evidence type="ECO:0000313" key="19">
    <source>
        <dbReference type="Proteomes" id="UP000695562"/>
    </source>
</evidence>
<keyword evidence="6" id="KW-0809">Transit peptide</keyword>
<evidence type="ECO:0000313" key="18">
    <source>
        <dbReference type="EMBL" id="KAF2073517.1"/>
    </source>
</evidence>
<feature type="transmembrane region" description="Helical" evidence="16">
    <location>
        <begin position="20"/>
        <end position="36"/>
    </location>
</feature>
<dbReference type="GO" id="GO:0005737">
    <property type="term" value="C:cytoplasm"/>
    <property type="evidence" value="ECO:0007669"/>
    <property type="project" value="TreeGrafter"/>
</dbReference>
<keyword evidence="10" id="KW-0676">Redox-active center</keyword>
<accession>A0A8J4V4G7</accession>
<evidence type="ECO:0000256" key="16">
    <source>
        <dbReference type="SAM" id="Phobius"/>
    </source>
</evidence>
<evidence type="ECO:0000256" key="1">
    <source>
        <dbReference type="ARBA" id="ARBA00013017"/>
    </source>
</evidence>
<dbReference type="OrthoDB" id="15334at2759"/>
<dbReference type="EC" id="1.11.1.24" evidence="1"/>
<gene>
    <name evidence="18" type="ORF">CYY_005167</name>
</gene>
<evidence type="ECO:0000256" key="7">
    <source>
        <dbReference type="ARBA" id="ARBA00023002"/>
    </source>
</evidence>
<evidence type="ECO:0000256" key="11">
    <source>
        <dbReference type="ARBA" id="ARBA00032824"/>
    </source>
</evidence>
<dbReference type="Proteomes" id="UP000695562">
    <property type="component" value="Unassembled WGS sequence"/>
</dbReference>
<keyword evidence="16" id="KW-1133">Transmembrane helix</keyword>
<dbReference type="AlphaFoldDB" id="A0A8J4V4G7"/>
<evidence type="ECO:0000256" key="6">
    <source>
        <dbReference type="ARBA" id="ARBA00022946"/>
    </source>
</evidence>
<reference evidence="18" key="1">
    <citation type="submission" date="2020-01" db="EMBL/GenBank/DDBJ databases">
        <title>Development of genomics and gene disruption for Polysphondylium violaceum indicates a role for the polyketide synthase stlB in stalk morphogenesis.</title>
        <authorList>
            <person name="Narita B."/>
            <person name="Kawabe Y."/>
            <person name="Kin K."/>
            <person name="Saito T."/>
            <person name="Gibbs R."/>
            <person name="Kuspa A."/>
            <person name="Muzny D."/>
            <person name="Queller D."/>
            <person name="Richards S."/>
            <person name="Strassman J."/>
            <person name="Sucgang R."/>
            <person name="Worley K."/>
            <person name="Schaap P."/>
        </authorList>
    </citation>
    <scope>NUCLEOTIDE SEQUENCE</scope>
    <source>
        <strain evidence="18">QSvi11</strain>
    </source>
</reference>
<evidence type="ECO:0000256" key="4">
    <source>
        <dbReference type="ARBA" id="ARBA00022640"/>
    </source>
</evidence>
<keyword evidence="7" id="KW-0560">Oxidoreductase</keyword>
<dbReference type="SUPFAM" id="SSF52833">
    <property type="entry name" value="Thioredoxin-like"/>
    <property type="match status" value="1"/>
</dbReference>
<keyword evidence="4" id="KW-0934">Plastid</keyword>
<feature type="domain" description="Thioredoxin" evidence="17">
    <location>
        <begin position="122"/>
        <end position="270"/>
    </location>
</feature>
<keyword evidence="8" id="KW-0793">Thylakoid</keyword>
<keyword evidence="16" id="KW-0812">Transmembrane</keyword>
<organism evidence="18 19">
    <name type="scientific">Polysphondylium violaceum</name>
    <dbReference type="NCBI Taxonomy" id="133409"/>
    <lineage>
        <taxon>Eukaryota</taxon>
        <taxon>Amoebozoa</taxon>
        <taxon>Evosea</taxon>
        <taxon>Eumycetozoa</taxon>
        <taxon>Dictyostelia</taxon>
        <taxon>Dictyosteliales</taxon>
        <taxon>Dictyosteliaceae</taxon>
        <taxon>Polysphondylium</taxon>
    </lineage>
</organism>
<name>A0A8J4V4G7_9MYCE</name>
<keyword evidence="16" id="KW-0472">Membrane</keyword>
<dbReference type="Pfam" id="PF00578">
    <property type="entry name" value="AhpC-TSA"/>
    <property type="match status" value="1"/>
</dbReference>
<comment type="catalytic activity">
    <reaction evidence="15">
        <text>a hydroperoxide + [thioredoxin]-dithiol = an alcohol + [thioredoxin]-disulfide + H2O</text>
        <dbReference type="Rhea" id="RHEA:62620"/>
        <dbReference type="Rhea" id="RHEA-COMP:10698"/>
        <dbReference type="Rhea" id="RHEA-COMP:10700"/>
        <dbReference type="ChEBI" id="CHEBI:15377"/>
        <dbReference type="ChEBI" id="CHEBI:29950"/>
        <dbReference type="ChEBI" id="CHEBI:30879"/>
        <dbReference type="ChEBI" id="CHEBI:35924"/>
        <dbReference type="ChEBI" id="CHEBI:50058"/>
        <dbReference type="EC" id="1.11.1.24"/>
    </reaction>
</comment>
<comment type="similarity">
    <text evidence="12">Belongs to the peroxiredoxin family. BCP/PrxQ subfamily.</text>
</comment>
<keyword evidence="5" id="KW-0049">Antioxidant</keyword>
<dbReference type="GO" id="GO:0045454">
    <property type="term" value="P:cell redox homeostasis"/>
    <property type="evidence" value="ECO:0007669"/>
    <property type="project" value="TreeGrafter"/>
</dbReference>
<keyword evidence="9" id="KW-1015">Disulfide bond</keyword>
<evidence type="ECO:0000256" key="14">
    <source>
        <dbReference type="ARBA" id="ARBA00046272"/>
    </source>
</evidence>
<dbReference type="InterPro" id="IPR000866">
    <property type="entry name" value="AhpC/TSA"/>
</dbReference>
<dbReference type="FunFam" id="3.40.30.10:FF:000122">
    <property type="entry name" value="Peroxiredoxin Q chloroplastic"/>
    <property type="match status" value="1"/>
</dbReference>
<dbReference type="CDD" id="cd03017">
    <property type="entry name" value="PRX_BCP"/>
    <property type="match status" value="1"/>
</dbReference>
<dbReference type="GO" id="GO:0034599">
    <property type="term" value="P:cellular response to oxidative stress"/>
    <property type="evidence" value="ECO:0007669"/>
    <property type="project" value="TreeGrafter"/>
</dbReference>
<evidence type="ECO:0000256" key="12">
    <source>
        <dbReference type="ARBA" id="ARBA00038489"/>
    </source>
</evidence>
<evidence type="ECO:0000259" key="17">
    <source>
        <dbReference type="PROSITE" id="PS51352"/>
    </source>
</evidence>
<evidence type="ECO:0000256" key="13">
    <source>
        <dbReference type="ARBA" id="ARBA00042163"/>
    </source>
</evidence>
<dbReference type="EMBL" id="AJWJ01000199">
    <property type="protein sequence ID" value="KAF2073517.1"/>
    <property type="molecule type" value="Genomic_DNA"/>
</dbReference>
<dbReference type="PANTHER" id="PTHR42801">
    <property type="entry name" value="THIOREDOXIN-DEPENDENT PEROXIDE REDUCTASE"/>
    <property type="match status" value="1"/>
</dbReference>
<dbReference type="PROSITE" id="PS51352">
    <property type="entry name" value="THIOREDOXIN_2"/>
    <property type="match status" value="1"/>
</dbReference>
<keyword evidence="2" id="KW-0150">Chloroplast</keyword>
<proteinExistence type="inferred from homology"/>
<comment type="caution">
    <text evidence="18">The sequence shown here is derived from an EMBL/GenBank/DDBJ whole genome shotgun (WGS) entry which is preliminary data.</text>
</comment>
<evidence type="ECO:0000256" key="10">
    <source>
        <dbReference type="ARBA" id="ARBA00023284"/>
    </source>
</evidence>
<sequence>MGSSINQVFHTFENNDNNNIFIFFSIFLFVIAIYFLRSDSDNYYISEEDNEPTIVTTANLNSFKKKSFASTTTVTTFRKTIPTSISNTHKLLIHNNNNNNNNINNNIFNSQNFNNDNNKMKLKVGDQAPDFTAPDKDGKEVSLKQFAGKILVLYFYPKDNTPGCTAQACEFRDKYEQFIKAGADVVGVSGDDGESHTKFTSKYKLPFTLITDKSGALAKEYGVGKELLILPGRTTFIIDQNQKVASIYSSLMRATSHIEESLKVIDQLKSNQPTATPTEQPAATN</sequence>
<dbReference type="InterPro" id="IPR013766">
    <property type="entry name" value="Thioredoxin_domain"/>
</dbReference>
<evidence type="ECO:0000256" key="15">
    <source>
        <dbReference type="ARBA" id="ARBA00049091"/>
    </source>
</evidence>
<dbReference type="GO" id="GO:0008379">
    <property type="term" value="F:thioredoxin peroxidase activity"/>
    <property type="evidence" value="ECO:0007669"/>
    <property type="project" value="TreeGrafter"/>
</dbReference>
<evidence type="ECO:0000256" key="5">
    <source>
        <dbReference type="ARBA" id="ARBA00022862"/>
    </source>
</evidence>
<dbReference type="Gene3D" id="3.40.30.10">
    <property type="entry name" value="Glutaredoxin"/>
    <property type="match status" value="1"/>
</dbReference>
<evidence type="ECO:0000256" key="2">
    <source>
        <dbReference type="ARBA" id="ARBA00022528"/>
    </source>
</evidence>